<feature type="non-terminal residue" evidence="3">
    <location>
        <position position="1"/>
    </location>
</feature>
<dbReference type="Proteomes" id="UP000215902">
    <property type="component" value="Unassembled WGS sequence"/>
</dbReference>
<gene>
    <name evidence="3" type="ORF">BOX15_Mlig006408g1</name>
</gene>
<comment type="caution">
    <text evidence="3">The sequence shown here is derived from an EMBL/GenBank/DDBJ whole genome shotgun (WGS) entry which is preliminary data.</text>
</comment>
<keyword evidence="2" id="KW-0812">Transmembrane</keyword>
<evidence type="ECO:0000313" key="4">
    <source>
        <dbReference type="Proteomes" id="UP000215902"/>
    </source>
</evidence>
<organism evidence="3 4">
    <name type="scientific">Macrostomum lignano</name>
    <dbReference type="NCBI Taxonomy" id="282301"/>
    <lineage>
        <taxon>Eukaryota</taxon>
        <taxon>Metazoa</taxon>
        <taxon>Spiralia</taxon>
        <taxon>Lophotrochozoa</taxon>
        <taxon>Platyhelminthes</taxon>
        <taxon>Rhabditophora</taxon>
        <taxon>Macrostomorpha</taxon>
        <taxon>Macrostomida</taxon>
        <taxon>Macrostomidae</taxon>
        <taxon>Macrostomum</taxon>
    </lineage>
</organism>
<accession>A0A267GWK0</accession>
<sequence>KAACETKITHNIKQPIATNMPSLTLQILLAVCLLVALTLPSDVESCPRRVRGAFSGKVPKPPPPRARVTPKLANKLKRQNAFKRPKPPPRPKSPQGARRLVRKHCNVPNRLEAL</sequence>
<keyword evidence="2" id="KW-0472">Membrane</keyword>
<reference evidence="3 4" key="1">
    <citation type="submission" date="2017-06" db="EMBL/GenBank/DDBJ databases">
        <title>A platform for efficient transgenesis in Macrostomum lignano, a flatworm model organism for stem cell research.</title>
        <authorList>
            <person name="Berezikov E."/>
        </authorList>
    </citation>
    <scope>NUCLEOTIDE SEQUENCE [LARGE SCALE GENOMIC DNA]</scope>
    <source>
        <strain evidence="3">DV1</strain>
        <tissue evidence="3">Whole organism</tissue>
    </source>
</reference>
<feature type="compositionally biased region" description="Basic residues" evidence="1">
    <location>
        <begin position="74"/>
        <end position="89"/>
    </location>
</feature>
<dbReference type="AlphaFoldDB" id="A0A267GWK0"/>
<feature type="transmembrane region" description="Helical" evidence="2">
    <location>
        <begin position="23"/>
        <end position="41"/>
    </location>
</feature>
<proteinExistence type="predicted"/>
<name>A0A267GWK0_9PLAT</name>
<protein>
    <submittedName>
        <fullName evidence="3">Uncharacterized protein</fullName>
    </submittedName>
</protein>
<evidence type="ECO:0000256" key="2">
    <source>
        <dbReference type="SAM" id="Phobius"/>
    </source>
</evidence>
<feature type="region of interest" description="Disordered" evidence="1">
    <location>
        <begin position="52"/>
        <end position="114"/>
    </location>
</feature>
<evidence type="ECO:0000313" key="3">
    <source>
        <dbReference type="EMBL" id="PAA90400.1"/>
    </source>
</evidence>
<dbReference type="EMBL" id="NIVC01000110">
    <property type="protein sequence ID" value="PAA90400.1"/>
    <property type="molecule type" value="Genomic_DNA"/>
</dbReference>
<evidence type="ECO:0000256" key="1">
    <source>
        <dbReference type="SAM" id="MobiDB-lite"/>
    </source>
</evidence>
<keyword evidence="4" id="KW-1185">Reference proteome</keyword>
<keyword evidence="2" id="KW-1133">Transmembrane helix</keyword>